<accession>A0AAE0Y7L4</accession>
<gene>
    <name evidence="2" type="ORF">RRG08_037565</name>
</gene>
<comment type="caution">
    <text evidence="2">The sequence shown here is derived from an EMBL/GenBank/DDBJ whole genome shotgun (WGS) entry which is preliminary data.</text>
</comment>
<evidence type="ECO:0000313" key="2">
    <source>
        <dbReference type="EMBL" id="KAK3734202.1"/>
    </source>
</evidence>
<reference evidence="2" key="1">
    <citation type="journal article" date="2023" name="G3 (Bethesda)">
        <title>A reference genome for the long-term kleptoplast-retaining sea slug Elysia crispata morphotype clarki.</title>
        <authorList>
            <person name="Eastman K.E."/>
            <person name="Pendleton A.L."/>
            <person name="Shaikh M.A."/>
            <person name="Suttiyut T."/>
            <person name="Ogas R."/>
            <person name="Tomko P."/>
            <person name="Gavelis G."/>
            <person name="Widhalm J.R."/>
            <person name="Wisecaver J.H."/>
        </authorList>
    </citation>
    <scope>NUCLEOTIDE SEQUENCE</scope>
    <source>
        <strain evidence="2">ECLA1</strain>
    </source>
</reference>
<dbReference type="Proteomes" id="UP001283361">
    <property type="component" value="Unassembled WGS sequence"/>
</dbReference>
<organism evidence="2 3">
    <name type="scientific">Elysia crispata</name>
    <name type="common">lettuce slug</name>
    <dbReference type="NCBI Taxonomy" id="231223"/>
    <lineage>
        <taxon>Eukaryota</taxon>
        <taxon>Metazoa</taxon>
        <taxon>Spiralia</taxon>
        <taxon>Lophotrochozoa</taxon>
        <taxon>Mollusca</taxon>
        <taxon>Gastropoda</taxon>
        <taxon>Heterobranchia</taxon>
        <taxon>Euthyneura</taxon>
        <taxon>Panpulmonata</taxon>
        <taxon>Sacoglossa</taxon>
        <taxon>Placobranchoidea</taxon>
        <taxon>Plakobranchidae</taxon>
        <taxon>Elysia</taxon>
    </lineage>
</organism>
<proteinExistence type="predicted"/>
<dbReference type="EMBL" id="JAWDGP010006859">
    <property type="protein sequence ID" value="KAK3734202.1"/>
    <property type="molecule type" value="Genomic_DNA"/>
</dbReference>
<evidence type="ECO:0000256" key="1">
    <source>
        <dbReference type="SAM" id="MobiDB-lite"/>
    </source>
</evidence>
<protein>
    <submittedName>
        <fullName evidence="2">Uncharacterized protein</fullName>
    </submittedName>
</protein>
<sequence length="107" mass="11878">MSREADKLTQRQVSASRRGEALYATGYRLHTPVQPPVLCPGRNHSDWPGRLVRLGLTAVVQSTSVMRRERNMESHNCRWLRRIPGSGSSTMLLSPAKHCNGPLGQGT</sequence>
<name>A0AAE0Y7L4_9GAST</name>
<dbReference type="AlphaFoldDB" id="A0AAE0Y7L4"/>
<feature type="region of interest" description="Disordered" evidence="1">
    <location>
        <begin position="88"/>
        <end position="107"/>
    </location>
</feature>
<evidence type="ECO:0000313" key="3">
    <source>
        <dbReference type="Proteomes" id="UP001283361"/>
    </source>
</evidence>
<keyword evidence="3" id="KW-1185">Reference proteome</keyword>